<proteinExistence type="predicted"/>
<dbReference type="EMBL" id="FN555004">
    <property type="protein sequence ID" value="CBG39621.1"/>
    <property type="molecule type" value="Genomic_DNA"/>
</dbReference>
<name>D3UGK0_HELM1</name>
<dbReference type="eggNOG" id="COG3608">
    <property type="taxonomic scope" value="Bacteria"/>
</dbReference>
<dbReference type="InterPro" id="IPR033398">
    <property type="entry name" value="Beta-barrel_M99"/>
</dbReference>
<dbReference type="Pfam" id="PF17033">
    <property type="entry name" value="Peptidase_M99"/>
    <property type="match status" value="1"/>
</dbReference>
<feature type="domain" description="Carboxypeptidase M99 beta-barrel" evidence="3">
    <location>
        <begin position="229"/>
        <end position="300"/>
    </location>
</feature>
<feature type="domain" description="Metallo-carboxypeptidase C-terminal" evidence="2">
    <location>
        <begin position="301"/>
        <end position="400"/>
    </location>
</feature>
<gene>
    <name evidence="4" type="ordered locus">HMU03590</name>
</gene>
<accession>D3UGK0</accession>
<protein>
    <recommendedName>
        <fullName evidence="6">Purine-nucleoside phosphorylase</fullName>
    </recommendedName>
</protein>
<dbReference type="InterPro" id="IPR033397">
    <property type="entry name" value="Metallo_peptidase_C"/>
</dbReference>
<dbReference type="Pfam" id="PF17129">
    <property type="entry name" value="Peptidase_M99_C"/>
    <property type="match status" value="1"/>
</dbReference>
<dbReference type="STRING" id="679897.HMU03590"/>
<dbReference type="Proteomes" id="UP000001522">
    <property type="component" value="Chromosome"/>
</dbReference>
<evidence type="ECO:0000259" key="3">
    <source>
        <dbReference type="Pfam" id="PF17130"/>
    </source>
</evidence>
<evidence type="ECO:0000313" key="4">
    <source>
        <dbReference type="EMBL" id="CBG39621.1"/>
    </source>
</evidence>
<dbReference type="HOGENOM" id="CLU_632596_0_0_7"/>
<dbReference type="CDD" id="cd06243">
    <property type="entry name" value="M14_CP_Csd4-like"/>
    <property type="match status" value="1"/>
</dbReference>
<dbReference type="AlphaFoldDB" id="D3UGK0"/>
<organism evidence="4 5">
    <name type="scientific">Helicobacter mustelae (strain ATCC 43772 / CCUG 25715 / CIP 103759 / LMG 18044 / NCTC 12198 / R85-136P)</name>
    <name type="common">Campylobacter mustelae</name>
    <dbReference type="NCBI Taxonomy" id="679897"/>
    <lineage>
        <taxon>Bacteria</taxon>
        <taxon>Pseudomonadati</taxon>
        <taxon>Campylobacterota</taxon>
        <taxon>Epsilonproteobacteria</taxon>
        <taxon>Campylobacterales</taxon>
        <taxon>Helicobacteraceae</taxon>
        <taxon>Helicobacter</taxon>
    </lineage>
</organism>
<sequence>MLIAGIQGDEPGGFNAANIFLMHYEIKKGEVWVVPAINKHSILRNHRGIYDDMNRKFAALDKNDPEYPIIRHIKSLITDPSVDAVLHLHDGSGFYRPTYIDPNKNPNRWGSCSIIDQEVVTNAKFPELGKITDHVIKHINAHLLSPEHRYYKRDTKTAKGDVEMEKALTFFAIKNKKSAFANEASKNLSLEKRVYYHLLAIEGLLGQLGIEFRRDFELTPQSLYHLINDTHLDVRIAKSITLPLYGLREELNYFPLPKQSISSIPLESRAHILGLLQKDNQVLLKYGNKVMTKFSPEYLDFDNSLQTLKIQVDGKTKEVKIGSIIPVKQNFEILDLPGYRANIIGFVSPKDRSDKPNEMGILISKKECAPRFSIDKKGKIYRAEFYKGDAFSGMLLFRFQDRIN</sequence>
<dbReference type="KEGG" id="hms:HMU03590"/>
<dbReference type="Gene3D" id="3.40.630.10">
    <property type="entry name" value="Zn peptidases"/>
    <property type="match status" value="1"/>
</dbReference>
<evidence type="ECO:0008006" key="6">
    <source>
        <dbReference type="Google" id="ProtNLM"/>
    </source>
</evidence>
<reference evidence="4 5" key="1">
    <citation type="journal article" date="2010" name="BMC Genomics">
        <title>Comparative genomics and proteomics of Helicobacter mustelae, an ulcerogenic and carcinogenic gastric pathogen.</title>
        <authorList>
            <person name="O'Toole P.W."/>
            <person name="Snelling W.J."/>
            <person name="Canchaya C."/>
            <person name="Forde B.M."/>
            <person name="Hardie K.R."/>
            <person name="Josenhans C."/>
            <person name="Graham R.L.J."/>
            <person name="McMullan G."/>
            <person name="Parkhill J."/>
            <person name="Belda E."/>
            <person name="Bentley S.D."/>
        </authorList>
    </citation>
    <scope>NUCLEOTIDE SEQUENCE [LARGE SCALE GENOMIC DNA]</scope>
    <source>
        <strain evidence="5">ATCC 43772 / LMG 18044 / NCTC 12198 / 12198</strain>
    </source>
</reference>
<keyword evidence="5" id="KW-1185">Reference proteome</keyword>
<dbReference type="InterPro" id="IPR031489">
    <property type="entry name" value="Peptidase_M99"/>
</dbReference>
<feature type="domain" description="D,L-carboxypeptidase peptidase" evidence="1">
    <location>
        <begin position="1"/>
        <end position="228"/>
    </location>
</feature>
<evidence type="ECO:0000259" key="2">
    <source>
        <dbReference type="Pfam" id="PF17129"/>
    </source>
</evidence>
<dbReference type="SUPFAM" id="SSF53187">
    <property type="entry name" value="Zn-dependent exopeptidases"/>
    <property type="match status" value="1"/>
</dbReference>
<evidence type="ECO:0000313" key="5">
    <source>
        <dbReference type="Proteomes" id="UP000001522"/>
    </source>
</evidence>
<dbReference type="Pfam" id="PF17130">
    <property type="entry name" value="Peptidase_M99_m"/>
    <property type="match status" value="1"/>
</dbReference>
<evidence type="ECO:0000259" key="1">
    <source>
        <dbReference type="Pfam" id="PF17033"/>
    </source>
</evidence>